<dbReference type="EMBL" id="LR699554">
    <property type="protein sequence ID" value="VVD34231.1"/>
    <property type="molecule type" value="Genomic_DNA"/>
</dbReference>
<sequence length="166" mass="18869">MLARHVGKTVGIVVQIRNHFLRLALAVEHDMAHLDRVEFRRIQREVILDSGLVADLVEHLLLIQSVGNESLELVETDVERVEVLIHIRRAMQAAHAAELIGALLDFVGAHGYALLLRRVNRELVAHDLLDQAFELAGQFQKANELAHVHDFVIDSHYRGHFIRSFN</sequence>
<accession>A0A5Q4ZEV1</accession>
<evidence type="ECO:0000313" key="1">
    <source>
        <dbReference type="EMBL" id="VVD34231.1"/>
    </source>
</evidence>
<reference evidence="1 2" key="1">
    <citation type="submission" date="2019-08" db="EMBL/GenBank/DDBJ databases">
        <authorList>
            <person name="Herpell B J."/>
        </authorList>
    </citation>
    <scope>NUCLEOTIDE SEQUENCE [LARGE SCALE GENOMIC DNA]</scope>
    <source>
        <strain evidence="2">Msb3</strain>
    </source>
</reference>
<evidence type="ECO:0000313" key="2">
    <source>
        <dbReference type="Proteomes" id="UP000325811"/>
    </source>
</evidence>
<proteinExistence type="predicted"/>
<dbReference type="Proteomes" id="UP000325811">
    <property type="component" value="Chromosome II"/>
</dbReference>
<protein>
    <submittedName>
        <fullName evidence="1">Uncharacterized protein</fullName>
    </submittedName>
</protein>
<keyword evidence="2" id="KW-1185">Reference proteome</keyword>
<dbReference type="AlphaFoldDB" id="A0A5Q4ZEV1"/>
<organism evidence="1 2">
    <name type="scientific">Paraburkholderia dioscoreae</name>
    <dbReference type="NCBI Taxonomy" id="2604047"/>
    <lineage>
        <taxon>Bacteria</taxon>
        <taxon>Pseudomonadati</taxon>
        <taxon>Pseudomonadota</taxon>
        <taxon>Betaproteobacteria</taxon>
        <taxon>Burkholderiales</taxon>
        <taxon>Burkholderiaceae</taxon>
        <taxon>Paraburkholderia</taxon>
    </lineage>
</organism>
<dbReference type="KEGG" id="pdio:PDMSB3_2947.1"/>
<name>A0A5Q4ZEV1_9BURK</name>
<gene>
    <name evidence="1" type="ORF">PDMSB3_2947</name>
</gene>